<dbReference type="Pfam" id="PF00728">
    <property type="entry name" value="Glyco_hydro_20"/>
    <property type="match status" value="1"/>
</dbReference>
<sequence length="95" mass="11199">MWRYRLNSLHLHLTDDESWAIEIEDIPELTMYGSRQCFNLSECGNYPQLGRELTNSKQYLSKSEYIEIVQFADSLDITVIPEIELPDMLLLPYKL</sequence>
<comment type="caution">
    <text evidence="6">The sequence shown here is derived from an EMBL/GenBank/DDBJ whole genome shotgun (WGS) entry which is preliminary data.</text>
</comment>
<keyword evidence="7" id="KW-1185">Reference proteome</keyword>
<dbReference type="PANTHER" id="PTHR22600">
    <property type="entry name" value="BETA-HEXOSAMINIDASE"/>
    <property type="match status" value="1"/>
</dbReference>
<dbReference type="GO" id="GO:0016020">
    <property type="term" value="C:membrane"/>
    <property type="evidence" value="ECO:0007669"/>
    <property type="project" value="TreeGrafter"/>
</dbReference>
<gene>
    <name evidence="6" type="ORF">EB796_007932</name>
</gene>
<dbReference type="InterPro" id="IPR025705">
    <property type="entry name" value="Beta_hexosaminidase_sua/sub"/>
</dbReference>
<proteinExistence type="inferred from homology"/>
<dbReference type="Gene3D" id="3.20.20.80">
    <property type="entry name" value="Glycosidases"/>
    <property type="match status" value="1"/>
</dbReference>
<organism evidence="6 7">
    <name type="scientific">Bugula neritina</name>
    <name type="common">Brown bryozoan</name>
    <name type="synonym">Sertularia neritina</name>
    <dbReference type="NCBI Taxonomy" id="10212"/>
    <lineage>
        <taxon>Eukaryota</taxon>
        <taxon>Metazoa</taxon>
        <taxon>Spiralia</taxon>
        <taxon>Lophotrochozoa</taxon>
        <taxon>Bryozoa</taxon>
        <taxon>Gymnolaemata</taxon>
        <taxon>Cheilostomatida</taxon>
        <taxon>Flustrina</taxon>
        <taxon>Buguloidea</taxon>
        <taxon>Bugulidae</taxon>
        <taxon>Bugula</taxon>
    </lineage>
</organism>
<dbReference type="OrthoDB" id="6157155at2759"/>
<dbReference type="Proteomes" id="UP000593567">
    <property type="component" value="Unassembled WGS sequence"/>
</dbReference>
<evidence type="ECO:0000313" key="7">
    <source>
        <dbReference type="Proteomes" id="UP000593567"/>
    </source>
</evidence>
<dbReference type="InterPro" id="IPR017853">
    <property type="entry name" value="GH"/>
</dbReference>
<dbReference type="GO" id="GO:0004563">
    <property type="term" value="F:beta-N-acetylhexosaminidase activity"/>
    <property type="evidence" value="ECO:0007669"/>
    <property type="project" value="UniProtKB-EC"/>
</dbReference>
<dbReference type="AlphaFoldDB" id="A0A7J7K6C1"/>
<evidence type="ECO:0000313" key="6">
    <source>
        <dbReference type="EMBL" id="KAF6033763.1"/>
    </source>
</evidence>
<dbReference type="EC" id="3.2.1.52" evidence="3"/>
<dbReference type="SUPFAM" id="SSF51445">
    <property type="entry name" value="(Trans)glycosidases"/>
    <property type="match status" value="1"/>
</dbReference>
<accession>A0A7J7K6C1</accession>
<evidence type="ECO:0000259" key="5">
    <source>
        <dbReference type="Pfam" id="PF00728"/>
    </source>
</evidence>
<protein>
    <recommendedName>
        <fullName evidence="3">beta-N-acetylhexosaminidase</fullName>
        <ecNumber evidence="3">3.2.1.52</ecNumber>
    </recommendedName>
</protein>
<keyword evidence="4" id="KW-0378">Hydrolase</keyword>
<dbReference type="EMBL" id="VXIV02001244">
    <property type="protein sequence ID" value="KAF6033763.1"/>
    <property type="molecule type" value="Genomic_DNA"/>
</dbReference>
<dbReference type="InterPro" id="IPR015883">
    <property type="entry name" value="Glyco_hydro_20_cat"/>
</dbReference>
<comment type="catalytic activity">
    <reaction evidence="1">
        <text>Hydrolysis of terminal non-reducing N-acetyl-D-hexosamine residues in N-acetyl-beta-D-hexosaminides.</text>
        <dbReference type="EC" id="3.2.1.52"/>
    </reaction>
</comment>
<dbReference type="GO" id="GO:0005975">
    <property type="term" value="P:carbohydrate metabolic process"/>
    <property type="evidence" value="ECO:0007669"/>
    <property type="project" value="InterPro"/>
</dbReference>
<feature type="domain" description="Glycoside hydrolase family 20 catalytic" evidence="5">
    <location>
        <begin position="3"/>
        <end position="86"/>
    </location>
</feature>
<evidence type="ECO:0000256" key="3">
    <source>
        <dbReference type="ARBA" id="ARBA00012663"/>
    </source>
</evidence>
<name>A0A7J7K6C1_BUGNE</name>
<dbReference type="GO" id="GO:0030203">
    <property type="term" value="P:glycosaminoglycan metabolic process"/>
    <property type="evidence" value="ECO:0007669"/>
    <property type="project" value="TreeGrafter"/>
</dbReference>
<evidence type="ECO:0000256" key="4">
    <source>
        <dbReference type="ARBA" id="ARBA00022801"/>
    </source>
</evidence>
<evidence type="ECO:0000256" key="1">
    <source>
        <dbReference type="ARBA" id="ARBA00001231"/>
    </source>
</evidence>
<comment type="similarity">
    <text evidence="2">Belongs to the glycosyl hydrolase 20 family.</text>
</comment>
<dbReference type="PANTHER" id="PTHR22600:SF57">
    <property type="entry name" value="BETA-N-ACETYLHEXOSAMINIDASE"/>
    <property type="match status" value="1"/>
</dbReference>
<reference evidence="6" key="1">
    <citation type="submission" date="2020-06" db="EMBL/GenBank/DDBJ databases">
        <title>Draft genome of Bugula neritina, a colonial animal packing powerful symbionts and potential medicines.</title>
        <authorList>
            <person name="Rayko M."/>
        </authorList>
    </citation>
    <scope>NUCLEOTIDE SEQUENCE [LARGE SCALE GENOMIC DNA]</scope>
    <source>
        <strain evidence="6">Kwan_BN1</strain>
    </source>
</reference>
<evidence type="ECO:0000256" key="2">
    <source>
        <dbReference type="ARBA" id="ARBA00006285"/>
    </source>
</evidence>